<feature type="region of interest" description="Disordered" evidence="1">
    <location>
        <begin position="259"/>
        <end position="289"/>
    </location>
</feature>
<feature type="compositionally biased region" description="Basic and acidic residues" evidence="1">
    <location>
        <begin position="259"/>
        <end position="283"/>
    </location>
</feature>
<protein>
    <submittedName>
        <fullName evidence="2">Uncharacterized protein</fullName>
    </submittedName>
</protein>
<dbReference type="PROSITE" id="PS51257">
    <property type="entry name" value="PROKAR_LIPOPROTEIN"/>
    <property type="match status" value="1"/>
</dbReference>
<proteinExistence type="predicted"/>
<sequence>MLRMRSVPSLTPFLPFTPAAAGTACIVANTKGRQGGGGRHTRSTTDRSRQTKRKVCVCVCVCVCGGEQRRTVWSGAPHYMESEDARRRHSLQLLELFIDLIHGDLVRKDAGCCRVADAFVAAYEDAIRWLVTKEQTFTSGLRGAINTYCARHVLRTAPELLITSETAAVSFKRIADILCEAEELSHVGNAMAHELSHLARRLETKRFARLLDLMGDAVVEYMRQAVQQHEVEWAACLTLQEEPAFWACVKRFSSAPTRMEEETGAVHRKRPREESERVDHNTGSREAPLRGFSEELRFAMSSPVKVSPASAVGTRFIACAQPQSSPPTATWTKCKGGKESVDATGRALLQTNDSVLATVEDMEREESQTAQDVGRSFIVADGSKGSIVPSLAAACKGVTVAGDFNKSDASLLRGEVCERRYFLCAKTNRYEPEGARRVFHMTAVISSGPLS</sequence>
<dbReference type="AlphaFoldDB" id="A0A061IWD2"/>
<dbReference type="Proteomes" id="UP000031737">
    <property type="component" value="Unassembled WGS sequence"/>
</dbReference>
<organism evidence="2 3">
    <name type="scientific">Trypanosoma rangeli SC58</name>
    <dbReference type="NCBI Taxonomy" id="429131"/>
    <lineage>
        <taxon>Eukaryota</taxon>
        <taxon>Discoba</taxon>
        <taxon>Euglenozoa</taxon>
        <taxon>Kinetoplastea</taxon>
        <taxon>Metakinetoplastina</taxon>
        <taxon>Trypanosomatida</taxon>
        <taxon>Trypanosomatidae</taxon>
        <taxon>Trypanosoma</taxon>
        <taxon>Herpetosoma</taxon>
    </lineage>
</organism>
<evidence type="ECO:0000313" key="2">
    <source>
        <dbReference type="EMBL" id="ESL05337.1"/>
    </source>
</evidence>
<dbReference type="VEuPathDB" id="TriTrypDB:TRSC58_07017"/>
<accession>A0A061IWD2</accession>
<dbReference type="EMBL" id="AUPL01007017">
    <property type="protein sequence ID" value="ESL05337.1"/>
    <property type="molecule type" value="Genomic_DNA"/>
</dbReference>
<evidence type="ECO:0000313" key="3">
    <source>
        <dbReference type="Proteomes" id="UP000031737"/>
    </source>
</evidence>
<evidence type="ECO:0000256" key="1">
    <source>
        <dbReference type="SAM" id="MobiDB-lite"/>
    </source>
</evidence>
<gene>
    <name evidence="2" type="ORF">TRSC58_07017</name>
</gene>
<dbReference type="OrthoDB" id="273538at2759"/>
<keyword evidence="3" id="KW-1185">Reference proteome</keyword>
<reference evidence="2 3" key="1">
    <citation type="submission" date="2013-07" db="EMBL/GenBank/DDBJ databases">
        <authorList>
            <person name="Stoco P.H."/>
            <person name="Wagner G."/>
            <person name="Gerber A."/>
            <person name="Zaha A."/>
            <person name="Thompson C."/>
            <person name="Bartholomeu D.C."/>
            <person name="Luckemeyer D.D."/>
            <person name="Bahia D."/>
            <person name="Loreto E."/>
            <person name="Prestes E.B."/>
            <person name="Lima F.M."/>
            <person name="Rodrigues-Luiz G."/>
            <person name="Vallejo G.A."/>
            <person name="Filho J.F."/>
            <person name="Monteiro K.M."/>
            <person name="Tyler K.M."/>
            <person name="de Almeida L.G."/>
            <person name="Ortiz M.F."/>
            <person name="Siervo M.A."/>
            <person name="de Moraes M.H."/>
            <person name="Cunha O.L."/>
            <person name="Mendonca-Neto R."/>
            <person name="Silva R."/>
            <person name="Teixeira S.M."/>
            <person name="Murta S.M."/>
            <person name="Sincero T.C."/>
            <person name="Mendes T.A."/>
            <person name="Urmenyi T.P."/>
            <person name="Silva V.G."/>
            <person name="da Rocha W.D."/>
            <person name="Andersson B."/>
            <person name="Romanha A.J."/>
            <person name="Steindel M."/>
            <person name="de Vasconcelos A.T."/>
            <person name="Grisard E.C."/>
        </authorList>
    </citation>
    <scope>NUCLEOTIDE SEQUENCE [LARGE SCALE GENOMIC DNA]</scope>
    <source>
        <strain evidence="2 3">SC58</strain>
    </source>
</reference>
<comment type="caution">
    <text evidence="2">The sequence shown here is derived from an EMBL/GenBank/DDBJ whole genome shotgun (WGS) entry which is preliminary data.</text>
</comment>
<name>A0A061IWD2_TRYRA</name>